<evidence type="ECO:0000256" key="5">
    <source>
        <dbReference type="ARBA" id="ARBA00022722"/>
    </source>
</evidence>
<keyword evidence="8" id="KW-0695">RNA-directed DNA polymerase</keyword>
<feature type="region of interest" description="Disordered" evidence="9">
    <location>
        <begin position="272"/>
        <end position="294"/>
    </location>
</feature>
<keyword evidence="5" id="KW-0540">Nuclease</keyword>
<name>A0A3B3D9F3_ORYME</name>
<evidence type="ECO:0000256" key="2">
    <source>
        <dbReference type="ARBA" id="ARBA00012180"/>
    </source>
</evidence>
<protein>
    <recommendedName>
        <fullName evidence="2">ribonuclease H</fullName>
        <ecNumber evidence="2">3.1.26.4</ecNumber>
    </recommendedName>
</protein>
<evidence type="ECO:0000259" key="10">
    <source>
        <dbReference type="PROSITE" id="PS50878"/>
    </source>
</evidence>
<keyword evidence="4" id="KW-0548">Nucleotidyltransferase</keyword>
<comment type="similarity">
    <text evidence="1">Belongs to the beta type-B retroviral polymerase family. HERV class-II K(HML-2) pol subfamily.</text>
</comment>
<dbReference type="PaxDb" id="30732-ENSOMEP00000026129"/>
<dbReference type="CDD" id="cd09274">
    <property type="entry name" value="RNase_HI_RT_Ty3"/>
    <property type="match status" value="1"/>
</dbReference>
<dbReference type="OMA" id="NCITSEP"/>
<feature type="domain" description="Reverse transcriptase" evidence="10">
    <location>
        <begin position="1"/>
        <end position="67"/>
    </location>
</feature>
<dbReference type="Gene3D" id="3.30.70.270">
    <property type="match status" value="2"/>
</dbReference>
<reference evidence="11" key="2">
    <citation type="submission" date="2025-09" db="UniProtKB">
        <authorList>
            <consortium name="Ensembl"/>
        </authorList>
    </citation>
    <scope>IDENTIFICATION</scope>
</reference>
<evidence type="ECO:0000313" key="11">
    <source>
        <dbReference type="Ensembl" id="ENSOMEP00000026129.1"/>
    </source>
</evidence>
<dbReference type="Pfam" id="PF17917">
    <property type="entry name" value="RT_RNaseH"/>
    <property type="match status" value="1"/>
</dbReference>
<dbReference type="Proteomes" id="UP000261560">
    <property type="component" value="Unplaced"/>
</dbReference>
<dbReference type="InterPro" id="IPR041373">
    <property type="entry name" value="RT_RNaseH"/>
</dbReference>
<dbReference type="GO" id="GO:0004523">
    <property type="term" value="F:RNA-DNA hybrid ribonuclease activity"/>
    <property type="evidence" value="ECO:0007669"/>
    <property type="project" value="UniProtKB-EC"/>
</dbReference>
<dbReference type="Gene3D" id="3.10.20.370">
    <property type="match status" value="1"/>
</dbReference>
<dbReference type="InterPro" id="IPR043502">
    <property type="entry name" value="DNA/RNA_pol_sf"/>
</dbReference>
<dbReference type="EC" id="3.1.26.4" evidence="2"/>
<evidence type="ECO:0000313" key="12">
    <source>
        <dbReference type="Proteomes" id="UP000261560"/>
    </source>
</evidence>
<accession>A0A3B3D9F3</accession>
<dbReference type="SUPFAM" id="SSF56672">
    <property type="entry name" value="DNA/RNA polymerases"/>
    <property type="match status" value="1"/>
</dbReference>
<evidence type="ECO:0000256" key="4">
    <source>
        <dbReference type="ARBA" id="ARBA00022695"/>
    </source>
</evidence>
<evidence type="ECO:0000256" key="9">
    <source>
        <dbReference type="SAM" id="MobiDB-lite"/>
    </source>
</evidence>
<dbReference type="PROSITE" id="PS50878">
    <property type="entry name" value="RT_POL"/>
    <property type="match status" value="1"/>
</dbReference>
<dbReference type="InterPro" id="IPR000477">
    <property type="entry name" value="RT_dom"/>
</dbReference>
<evidence type="ECO:0000256" key="7">
    <source>
        <dbReference type="ARBA" id="ARBA00022801"/>
    </source>
</evidence>
<dbReference type="PANTHER" id="PTHR37984">
    <property type="entry name" value="PROTEIN CBG26694"/>
    <property type="match status" value="1"/>
</dbReference>
<evidence type="ECO:0000256" key="6">
    <source>
        <dbReference type="ARBA" id="ARBA00022759"/>
    </source>
</evidence>
<dbReference type="PANTHER" id="PTHR37984:SF5">
    <property type="entry name" value="PROTEIN NYNRIN-LIKE"/>
    <property type="match status" value="1"/>
</dbReference>
<dbReference type="FunFam" id="3.10.20.370:FF:000001">
    <property type="entry name" value="Retrovirus-related Pol polyprotein from transposon 17.6-like protein"/>
    <property type="match status" value="1"/>
</dbReference>
<keyword evidence="3" id="KW-0808">Transferase</keyword>
<dbReference type="STRING" id="30732.ENSOMEP00000026129"/>
<proteinExistence type="inferred from homology"/>
<dbReference type="GO" id="GO:0003964">
    <property type="term" value="F:RNA-directed DNA polymerase activity"/>
    <property type="evidence" value="ECO:0007669"/>
    <property type="project" value="UniProtKB-KW"/>
</dbReference>
<dbReference type="Pfam" id="PF00078">
    <property type="entry name" value="RVT_1"/>
    <property type="match status" value="1"/>
</dbReference>
<evidence type="ECO:0000256" key="8">
    <source>
        <dbReference type="ARBA" id="ARBA00022918"/>
    </source>
</evidence>
<reference evidence="11" key="1">
    <citation type="submission" date="2025-08" db="UniProtKB">
        <authorList>
            <consortium name="Ensembl"/>
        </authorList>
    </citation>
    <scope>IDENTIFICATION</scope>
</reference>
<evidence type="ECO:0000256" key="3">
    <source>
        <dbReference type="ARBA" id="ARBA00022679"/>
    </source>
</evidence>
<dbReference type="Ensembl" id="ENSOMET00000005340.1">
    <property type="protein sequence ID" value="ENSOMEP00000026129.1"/>
    <property type="gene ID" value="ENSOMEG00000007764.1"/>
</dbReference>
<sequence length="294" mass="33397">MNNVLAGLIYKSCAVYLDDIVVASPTFEQHLFDLKDVLDRLKSAGLTLKLSKCQFCLSDLSFLGYRVSPSGIHPDPDKVRAVKEFVTPASVKQVRQFLCLTGYYRRFVQDYSKHAEPLFALTKKDAPFIWDKKCQTAVEFLKNCITSEPVLKLPDFSRPFYIHTDACDAGLGAALMQRDDEGRDTVVAYASRVLHISEKPYSTPEKECLTVIWALEYFRPYIEGLHVTIFTDHSSLRWLMSRPNPSGRLARWSLRLQDFDFNIIHKPGENNKVPDALSRNPLPAVDTPLDLLPP</sequence>
<dbReference type="InterPro" id="IPR050951">
    <property type="entry name" value="Retrovirus_Pol_polyprotein"/>
</dbReference>
<keyword evidence="7" id="KW-0378">Hydrolase</keyword>
<keyword evidence="12" id="KW-1185">Reference proteome</keyword>
<dbReference type="InterPro" id="IPR043128">
    <property type="entry name" value="Rev_trsase/Diguanyl_cyclase"/>
</dbReference>
<dbReference type="GeneTree" id="ENSGT01100000263500"/>
<dbReference type="FunFam" id="3.30.70.270:FF:000020">
    <property type="entry name" value="Transposon Tf2-6 polyprotein-like Protein"/>
    <property type="match status" value="1"/>
</dbReference>
<evidence type="ECO:0000256" key="1">
    <source>
        <dbReference type="ARBA" id="ARBA00010879"/>
    </source>
</evidence>
<dbReference type="AlphaFoldDB" id="A0A3B3D9F3"/>
<keyword evidence="6" id="KW-0255">Endonuclease</keyword>
<organism evidence="11 12">
    <name type="scientific">Oryzias melastigma</name>
    <name type="common">Marine medaka</name>
    <dbReference type="NCBI Taxonomy" id="30732"/>
    <lineage>
        <taxon>Eukaryota</taxon>
        <taxon>Metazoa</taxon>
        <taxon>Chordata</taxon>
        <taxon>Craniata</taxon>
        <taxon>Vertebrata</taxon>
        <taxon>Euteleostomi</taxon>
        <taxon>Actinopterygii</taxon>
        <taxon>Neopterygii</taxon>
        <taxon>Teleostei</taxon>
        <taxon>Neoteleostei</taxon>
        <taxon>Acanthomorphata</taxon>
        <taxon>Ovalentaria</taxon>
        <taxon>Atherinomorphae</taxon>
        <taxon>Beloniformes</taxon>
        <taxon>Adrianichthyidae</taxon>
        <taxon>Oryziinae</taxon>
        <taxon>Oryzias</taxon>
    </lineage>
</organism>